<evidence type="ECO:0000313" key="1">
    <source>
        <dbReference type="EMBL" id="KAK2185057.1"/>
    </source>
</evidence>
<dbReference type="AlphaFoldDB" id="A0AAD9UD40"/>
<comment type="caution">
    <text evidence="1">The sequence shown here is derived from an EMBL/GenBank/DDBJ whole genome shotgun (WGS) entry which is preliminary data.</text>
</comment>
<dbReference type="EMBL" id="JAODUO010000245">
    <property type="protein sequence ID" value="KAK2185057.1"/>
    <property type="molecule type" value="Genomic_DNA"/>
</dbReference>
<sequence length="61" mass="6666">MPLPTQARTGHSALCLPYKHSNDGHDEVVVFGGGDNDGAFFQDLDFFMVPLEDSTHNTNTT</sequence>
<organism evidence="1 2">
    <name type="scientific">Ridgeia piscesae</name>
    <name type="common">Tubeworm</name>
    <dbReference type="NCBI Taxonomy" id="27915"/>
    <lineage>
        <taxon>Eukaryota</taxon>
        <taxon>Metazoa</taxon>
        <taxon>Spiralia</taxon>
        <taxon>Lophotrochozoa</taxon>
        <taxon>Annelida</taxon>
        <taxon>Polychaeta</taxon>
        <taxon>Sedentaria</taxon>
        <taxon>Canalipalpata</taxon>
        <taxon>Sabellida</taxon>
        <taxon>Siboglinidae</taxon>
        <taxon>Ridgeia</taxon>
    </lineage>
</organism>
<dbReference type="Proteomes" id="UP001209878">
    <property type="component" value="Unassembled WGS sequence"/>
</dbReference>
<evidence type="ECO:0000313" key="2">
    <source>
        <dbReference type="Proteomes" id="UP001209878"/>
    </source>
</evidence>
<name>A0AAD9UD40_RIDPI</name>
<accession>A0AAD9UD40</accession>
<protein>
    <submittedName>
        <fullName evidence="1">Uncharacterized protein</fullName>
    </submittedName>
</protein>
<reference evidence="1" key="1">
    <citation type="journal article" date="2023" name="Mol. Biol. Evol.">
        <title>Third-Generation Sequencing Reveals the Adaptive Role of the Epigenome in Three Deep-Sea Polychaetes.</title>
        <authorList>
            <person name="Perez M."/>
            <person name="Aroh O."/>
            <person name="Sun Y."/>
            <person name="Lan Y."/>
            <person name="Juniper S.K."/>
            <person name="Young C.R."/>
            <person name="Angers B."/>
            <person name="Qian P.Y."/>
        </authorList>
    </citation>
    <scope>NUCLEOTIDE SEQUENCE</scope>
    <source>
        <strain evidence="1">R07B-5</strain>
    </source>
</reference>
<proteinExistence type="predicted"/>
<keyword evidence="2" id="KW-1185">Reference proteome</keyword>
<gene>
    <name evidence="1" type="ORF">NP493_246g00014</name>
</gene>